<dbReference type="AlphaFoldDB" id="F6EPS4"/>
<dbReference type="SUPFAM" id="SSF52540">
    <property type="entry name" value="P-loop containing nucleoside triphosphate hydrolases"/>
    <property type="match status" value="1"/>
</dbReference>
<dbReference type="EMBL" id="CP002786">
    <property type="protein sequence ID" value="AEF40553.1"/>
    <property type="molecule type" value="Genomic_DNA"/>
</dbReference>
<dbReference type="eggNOG" id="COG1112">
    <property type="taxonomic scope" value="Bacteria"/>
</dbReference>
<dbReference type="Gene3D" id="3.40.50.300">
    <property type="entry name" value="P-loop containing nucleotide triphosphate hydrolases"/>
    <property type="match status" value="2"/>
</dbReference>
<evidence type="ECO:0000259" key="6">
    <source>
        <dbReference type="Pfam" id="PF13482"/>
    </source>
</evidence>
<dbReference type="InterPro" id="IPR041679">
    <property type="entry name" value="DNA2/NAM7-like_C"/>
</dbReference>
<dbReference type="NCBIfam" id="TIGR03491">
    <property type="entry name" value="TM0106 family RecB-like putative nuclease"/>
    <property type="match status" value="1"/>
</dbReference>
<dbReference type="GO" id="GO:0016787">
    <property type="term" value="F:hydrolase activity"/>
    <property type="evidence" value="ECO:0007669"/>
    <property type="project" value="UniProtKB-KW"/>
</dbReference>
<dbReference type="KEGG" id="asd:AS9A_2104"/>
<dbReference type="HOGENOM" id="CLU_008884_0_0_11"/>
<dbReference type="CDD" id="cd18808">
    <property type="entry name" value="SF1_C_Upf1"/>
    <property type="match status" value="1"/>
</dbReference>
<dbReference type="CDD" id="cd17934">
    <property type="entry name" value="DEXXQc_Upf1-like"/>
    <property type="match status" value="1"/>
</dbReference>
<protein>
    <submittedName>
        <fullName evidence="7">Uncharacterized protein</fullName>
    </submittedName>
</protein>
<dbReference type="eggNOG" id="COG2251">
    <property type="taxonomic scope" value="Bacteria"/>
</dbReference>
<feature type="domain" description="DNA2/NAM7 helicase-like C-terminal" evidence="5">
    <location>
        <begin position="962"/>
        <end position="1136"/>
    </location>
</feature>
<dbReference type="PANTHER" id="PTHR43788">
    <property type="entry name" value="DNA2/NAM7 HELICASE FAMILY MEMBER"/>
    <property type="match status" value="1"/>
</dbReference>
<keyword evidence="1" id="KW-0547">Nucleotide-binding</keyword>
<keyword evidence="2" id="KW-0378">Hydrolase</keyword>
<dbReference type="InterPro" id="IPR050534">
    <property type="entry name" value="Coronavir_polyprotein_1ab"/>
</dbReference>
<keyword evidence="4" id="KW-0067">ATP-binding</keyword>
<keyword evidence="3" id="KW-0347">Helicase</keyword>
<dbReference type="GO" id="GO:0005524">
    <property type="term" value="F:ATP binding"/>
    <property type="evidence" value="ECO:0007669"/>
    <property type="project" value="UniProtKB-KW"/>
</dbReference>
<organism evidence="7 8">
    <name type="scientific">Hoyosella subflava (strain DSM 45089 / JCM 17490 / NBRC 109087 / DQS3-9A1)</name>
    <name type="common">Amycolicicoccus subflavus</name>
    <dbReference type="NCBI Taxonomy" id="443218"/>
    <lineage>
        <taxon>Bacteria</taxon>
        <taxon>Bacillati</taxon>
        <taxon>Actinomycetota</taxon>
        <taxon>Actinomycetes</taxon>
        <taxon>Mycobacteriales</taxon>
        <taxon>Hoyosellaceae</taxon>
        <taxon>Hoyosella</taxon>
    </lineage>
</organism>
<dbReference type="STRING" id="443218.AS9A_2104"/>
<proteinExistence type="predicted"/>
<dbReference type="Pfam" id="PF13087">
    <property type="entry name" value="AAA_12"/>
    <property type="match status" value="1"/>
</dbReference>
<name>F6EPS4_HOYSD</name>
<dbReference type="InterPro" id="IPR019993">
    <property type="entry name" value="RecB_nuclease_TM0106_put"/>
</dbReference>
<dbReference type="InterPro" id="IPR038720">
    <property type="entry name" value="YprB_RNase_H-like_dom"/>
</dbReference>
<feature type="domain" description="YprB ribonuclease H-like" evidence="6">
    <location>
        <begin position="312"/>
        <end position="511"/>
    </location>
</feature>
<dbReference type="Pfam" id="PF13482">
    <property type="entry name" value="RNase_H_2"/>
    <property type="match status" value="1"/>
</dbReference>
<evidence type="ECO:0000256" key="3">
    <source>
        <dbReference type="ARBA" id="ARBA00022806"/>
    </source>
</evidence>
<evidence type="ECO:0000313" key="7">
    <source>
        <dbReference type="EMBL" id="AEF40553.1"/>
    </source>
</evidence>
<accession>F6EPS4</accession>
<evidence type="ECO:0000313" key="8">
    <source>
        <dbReference type="Proteomes" id="UP000009235"/>
    </source>
</evidence>
<sequence length="1169" mass="126602">MVYSATDLAVAAASEFDFLRTLDMKLGRYPAAAAIDDPMFARTAELGDAHEQRLLEKFVDQHGDKVVSLGRPMFTEEGLVAARAETFEAIDDNAPVIYQGTFFDGSFAGFCDFLVREDTSGGSAYAVYDTKLSRHARVPALLQLAAYADQLISAGVAVSPVMHLVLGDGTITDHRLSDVLPVYRQRRARLDMILTGHLAQNAPVAWGDPRYSADVRSDLAADEIARTRDVILVAGLTTVQRARLEWAGVRTLDELAALDPETTVPGISPHALARLRSQAGAQVEEERTGQPHYVVHNPAALRELPQPSPGDIFFDFEGDPLWAEDGSTDWGLEYLFGIVEAPDARIDHDPGVHTDFRAFWAHDRAEEKRALHAFLEYVAERRARFPDMHVYHYAPYEKTALRRLVGRHGICEAALDDLLRANVFVDLYPLVRKAVRVGKSSYSIKKLEPLYMGEHLRGGDVTTAGDSIAEYARFTGLAESGAAEEAAAVLASIEDYNRYDCDSTLHLRNWLARCAQSEGVPLAIPVVEAADDANGEFDTSPLEVQLLDYAGELPRMRRSAEQQTAAMFAAAMNYHWREDKPFWWGHFDRLTASASDLAESSEAFVVDGCDVVGDWAMGPRQRVPRRVLRIAGEAPHGATLRAGGDVFALYDAPSPQSARQPVPGARGFTTAKLLSSTRCHELGLPVSDECVYLEEKCPKGADPHSDAPVAITPGPPPSAQPLKDAIERVAESFAGQWPQIPRTAAVDVLRRIPPRTLSGAGPVAPTSPNETAAAIIATLCDLDHSYLAVQGPPGTGKTYTGSKVIAELVLKYGWRVGVVAQSHSVVENMLDCIVEAHVPGSQVFKPDNRLGSSLWTTLGSRNAIAGALEGCDGGAVVGGTAWTFANPNQVPAGSLDLLVIDEAGQFSLANTIAVSAAARNLMLLGDPQQLPQVSQGTHPEPVDESALGWLIGDHGTIPSEFGYFLERTFRMHPALCRVVSDLSYEGRLTSEESVTAARLLTGIPPGLKTITVPHTGNSTASGEEARVICAEIQQILGTPWRPKPSAAERPLEQHDVIVVAPYNAQVNTILAELRMAGLDRVMAGTVDKFQGRQAAVTVVSMTASAIEDVPRGMSFLLNRNRLNVAISRGQWLAMIVRSPTLTEFMPTTPHGLEELGAFLTVCEAGELSR</sequence>
<evidence type="ECO:0000256" key="4">
    <source>
        <dbReference type="ARBA" id="ARBA00022840"/>
    </source>
</evidence>
<gene>
    <name evidence="7" type="ordered locus">AS9A_2104</name>
</gene>
<evidence type="ECO:0000256" key="2">
    <source>
        <dbReference type="ARBA" id="ARBA00022801"/>
    </source>
</evidence>
<dbReference type="PANTHER" id="PTHR43788:SF8">
    <property type="entry name" value="DNA-BINDING PROTEIN SMUBP-2"/>
    <property type="match status" value="1"/>
</dbReference>
<dbReference type="Pfam" id="PF13604">
    <property type="entry name" value="AAA_30"/>
    <property type="match status" value="1"/>
</dbReference>
<dbReference type="Proteomes" id="UP000009235">
    <property type="component" value="Chromosome"/>
</dbReference>
<dbReference type="eggNOG" id="COG1061">
    <property type="taxonomic scope" value="Bacteria"/>
</dbReference>
<dbReference type="GO" id="GO:0043139">
    <property type="term" value="F:5'-3' DNA helicase activity"/>
    <property type="evidence" value="ECO:0007669"/>
    <property type="project" value="TreeGrafter"/>
</dbReference>
<evidence type="ECO:0000259" key="5">
    <source>
        <dbReference type="Pfam" id="PF13087"/>
    </source>
</evidence>
<dbReference type="eggNOG" id="COG3249">
    <property type="taxonomic scope" value="Bacteria"/>
</dbReference>
<evidence type="ECO:0000256" key="1">
    <source>
        <dbReference type="ARBA" id="ARBA00022741"/>
    </source>
</evidence>
<dbReference type="InterPro" id="IPR047187">
    <property type="entry name" value="SF1_C_Upf1"/>
</dbReference>
<reference evidence="7 8" key="1">
    <citation type="journal article" date="2011" name="J. Bacteriol.">
        <title>Complete genome sequence of Amycolicicoccus subflavus DQS3-9A1T, an actinomycete isolated from crude oil-polluted soil.</title>
        <authorList>
            <person name="Cai M."/>
            <person name="Chen W.M."/>
            <person name="Nie Y."/>
            <person name="Chi C.Q."/>
            <person name="Wang Y.N."/>
            <person name="Tang Y.Q."/>
            <person name="Li G.Y."/>
            <person name="Wu X.L."/>
        </authorList>
    </citation>
    <scope>NUCLEOTIDE SEQUENCE [LARGE SCALE GENOMIC DNA]</scope>
    <source>
        <strain evidence="8">DSM 45089 / DQS3-9A1</strain>
    </source>
</reference>
<dbReference type="InterPro" id="IPR027417">
    <property type="entry name" value="P-loop_NTPase"/>
</dbReference>
<keyword evidence="8" id="KW-1185">Reference proteome</keyword>